<gene>
    <name evidence="3" type="ORF">SAMN04488132_101241</name>
</gene>
<dbReference type="STRING" id="413434.SAMN04488132_101241"/>
<evidence type="ECO:0000313" key="3">
    <source>
        <dbReference type="EMBL" id="SJZ34296.1"/>
    </source>
</evidence>
<accession>A0A1T4JVV2</accession>
<proteinExistence type="predicted"/>
<feature type="transmembrane region" description="Helical" evidence="1">
    <location>
        <begin position="43"/>
        <end position="63"/>
    </location>
</feature>
<keyword evidence="1" id="KW-1133">Transmembrane helix</keyword>
<dbReference type="Pfam" id="PF13568">
    <property type="entry name" value="OMP_b-brl_2"/>
    <property type="match status" value="1"/>
</dbReference>
<dbReference type="RefSeq" id="WP_078829588.1">
    <property type="nucleotide sequence ID" value="NZ_FUWH01000001.1"/>
</dbReference>
<keyword evidence="1" id="KW-0812">Transmembrane</keyword>
<dbReference type="AlphaFoldDB" id="A0A1T4JVV2"/>
<keyword evidence="4" id="KW-1185">Reference proteome</keyword>
<dbReference type="InterPro" id="IPR025665">
    <property type="entry name" value="Beta-barrel_OMP_2"/>
</dbReference>
<keyword evidence="1" id="KW-0472">Membrane</keyword>
<evidence type="ECO:0000259" key="2">
    <source>
        <dbReference type="Pfam" id="PF13568"/>
    </source>
</evidence>
<feature type="domain" description="Outer membrane protein beta-barrel" evidence="2">
    <location>
        <begin position="277"/>
        <end position="455"/>
    </location>
</feature>
<evidence type="ECO:0000256" key="1">
    <source>
        <dbReference type="SAM" id="Phobius"/>
    </source>
</evidence>
<evidence type="ECO:0000313" key="4">
    <source>
        <dbReference type="Proteomes" id="UP000190888"/>
    </source>
</evidence>
<dbReference type="EMBL" id="FUWH01000001">
    <property type="protein sequence ID" value="SJZ34296.1"/>
    <property type="molecule type" value="Genomic_DNA"/>
</dbReference>
<sequence length="485" mass="54247">MENQQYHDEFEQFLQDEVKQHRMYPSDKVWKSIRTDLHGHKSWPALSFISLFIITALTVSTLLNVRPGQPSGSAPLAMNAKSEIKTQGTTIIRKKSDPDYFSTRTPGKVTNETFADYNRPAVITADDEQHLLASAAINTEAKETVSSRTDNKNTALKQAANTYIPVESQHYAAIFNNSFISNNNTGNISFAADMQPVAASISLLPVVAPSGINSPSSELLKSLNYTPAAPKLAITARSHKFGVQFYVTPSHSYRRLSNEKLKEVVQPAVTSTTAPPSQNLSADVNNIVRHKPAIGLELGFAVLYNISDRLKLKTGAQLNIRQYHIETFQSLTNDPTTISLINYRGVENITLLSPYNNNTGFRSTQLDNKLYQVSVPVGLQWDIIQGKNIGLNTEASVQPTFTLNNHVYMLSTDMKHYADGGEFLRKWNINTSVGINLTYKTRKATWQIGPQIRYQHLPTYSNAYPIKEYLLDYGVRIGLTKQLFR</sequence>
<reference evidence="3 4" key="1">
    <citation type="submission" date="2017-02" db="EMBL/GenBank/DDBJ databases">
        <authorList>
            <person name="Peterson S.W."/>
        </authorList>
    </citation>
    <scope>NUCLEOTIDE SEQUENCE [LARGE SCALE GENOMIC DNA]</scope>
    <source>
        <strain evidence="3 4">DSM 22335</strain>
    </source>
</reference>
<organism evidence="3 4">
    <name type="scientific">Sediminibacterium ginsengisoli</name>
    <dbReference type="NCBI Taxonomy" id="413434"/>
    <lineage>
        <taxon>Bacteria</taxon>
        <taxon>Pseudomonadati</taxon>
        <taxon>Bacteroidota</taxon>
        <taxon>Chitinophagia</taxon>
        <taxon>Chitinophagales</taxon>
        <taxon>Chitinophagaceae</taxon>
        <taxon>Sediminibacterium</taxon>
    </lineage>
</organism>
<dbReference type="Proteomes" id="UP000190888">
    <property type="component" value="Unassembled WGS sequence"/>
</dbReference>
<protein>
    <submittedName>
        <fullName evidence="3">Outer membrane protein beta-barrel domain-containing protein</fullName>
    </submittedName>
</protein>
<dbReference type="OrthoDB" id="630606at2"/>
<name>A0A1T4JVV2_9BACT</name>